<organism evidence="1 2">
    <name type="scientific">Piptocephalis cylindrospora</name>
    <dbReference type="NCBI Taxonomy" id="1907219"/>
    <lineage>
        <taxon>Eukaryota</taxon>
        <taxon>Fungi</taxon>
        <taxon>Fungi incertae sedis</taxon>
        <taxon>Zoopagomycota</taxon>
        <taxon>Zoopagomycotina</taxon>
        <taxon>Zoopagomycetes</taxon>
        <taxon>Zoopagales</taxon>
        <taxon>Piptocephalidaceae</taxon>
        <taxon>Piptocephalis</taxon>
    </lineage>
</organism>
<keyword evidence="2" id="KW-1185">Reference proteome</keyword>
<name>A0A4P9Y7R4_9FUNG</name>
<evidence type="ECO:0000313" key="1">
    <source>
        <dbReference type="EMBL" id="RKP14794.1"/>
    </source>
</evidence>
<accession>A0A4P9Y7R4</accession>
<reference evidence="2" key="1">
    <citation type="journal article" date="2018" name="Nat. Microbiol.">
        <title>Leveraging single-cell genomics to expand the fungal tree of life.</title>
        <authorList>
            <person name="Ahrendt S.R."/>
            <person name="Quandt C.A."/>
            <person name="Ciobanu D."/>
            <person name="Clum A."/>
            <person name="Salamov A."/>
            <person name="Andreopoulos B."/>
            <person name="Cheng J.F."/>
            <person name="Woyke T."/>
            <person name="Pelin A."/>
            <person name="Henrissat B."/>
            <person name="Reynolds N.K."/>
            <person name="Benny G.L."/>
            <person name="Smith M.E."/>
            <person name="James T.Y."/>
            <person name="Grigoriev I.V."/>
        </authorList>
    </citation>
    <scope>NUCLEOTIDE SEQUENCE [LARGE SCALE GENOMIC DNA]</scope>
</reference>
<protein>
    <submittedName>
        <fullName evidence="1">Uncharacterized protein</fullName>
    </submittedName>
</protein>
<sequence>MAYLLQINPTYLTLRSTWFDASKDVSIFLKRISNLRVSQDLENTFSLKPASQLAQQVWIMEEVERMKKDAKWILSFLLRIQEAHNPIYLSGSDMASYQPIQEYLSGVRSNIDTPRECLNTQGSVKFIMQKNYPRTPVHLQAPWTAQALLVELDILYRLQRIVSRGRSPASTPSPATASSDHSHRKEVTLLVISYTHLATIYSNENAWRVPKKGRVLGQDWPVTMLTVIGNNALKLLGEKSPSHEALYNKCLENAWAMEMRLLTEIKRAYKMLHILVETMSKDLAARRKQKTNAIIKTRSSWMIKILGDGELNPGLPRDRRGYSPLYYHR</sequence>
<dbReference type="EMBL" id="KZ987790">
    <property type="protein sequence ID" value="RKP14794.1"/>
    <property type="molecule type" value="Genomic_DNA"/>
</dbReference>
<gene>
    <name evidence="1" type="ORF">BJ684DRAFT_14895</name>
</gene>
<dbReference type="AlphaFoldDB" id="A0A4P9Y7R4"/>
<dbReference type="Proteomes" id="UP000267251">
    <property type="component" value="Unassembled WGS sequence"/>
</dbReference>
<dbReference type="OrthoDB" id="5875634at2759"/>
<evidence type="ECO:0000313" key="2">
    <source>
        <dbReference type="Proteomes" id="UP000267251"/>
    </source>
</evidence>
<proteinExistence type="predicted"/>